<accession>A0A917N4Y1</accession>
<keyword evidence="1" id="KW-0812">Transmembrane</keyword>
<evidence type="ECO:0000313" key="2">
    <source>
        <dbReference type="EMBL" id="GGI66290.1"/>
    </source>
</evidence>
<protein>
    <submittedName>
        <fullName evidence="2">Uncharacterized protein</fullName>
    </submittedName>
</protein>
<dbReference type="Proteomes" id="UP000622610">
    <property type="component" value="Unassembled WGS sequence"/>
</dbReference>
<organism evidence="2 3">
    <name type="scientific">Enterococcus alcedinis</name>
    <dbReference type="NCBI Taxonomy" id="1274384"/>
    <lineage>
        <taxon>Bacteria</taxon>
        <taxon>Bacillati</taxon>
        <taxon>Bacillota</taxon>
        <taxon>Bacilli</taxon>
        <taxon>Lactobacillales</taxon>
        <taxon>Enterococcaceae</taxon>
        <taxon>Enterococcus</taxon>
    </lineage>
</organism>
<dbReference type="EMBL" id="BMDT01000009">
    <property type="protein sequence ID" value="GGI66290.1"/>
    <property type="molecule type" value="Genomic_DNA"/>
</dbReference>
<keyword evidence="1" id="KW-1133">Transmembrane helix</keyword>
<sequence>MSIWDKISYLYDVAVREENVVGDWWPAVITALIALAGVGLQVWIGYKNEKSNHSFSENQAALQNAFEENELKKRLEFEDKWEQKKIDADIISKARIKWIESVRKLSAELISDIYNFKQLETNKLEIRDSIKRNSELLKLYFSSSKLMNSNEITVKKLFERLENTNDNNDKNEYMHIYITRLCEGLVSDMYIEKKELISIYEQKIKRLYNQIYDLEEFIYEDIYSEDAEEEINQIVDRRIPKEKEEQASEIFKKISSSKFKKDALIIDLATEEVLVDKFATVISVYLKIEWEKAKEGK</sequence>
<keyword evidence="3" id="KW-1185">Reference proteome</keyword>
<feature type="transmembrane region" description="Helical" evidence="1">
    <location>
        <begin position="24"/>
        <end position="46"/>
    </location>
</feature>
<evidence type="ECO:0000256" key="1">
    <source>
        <dbReference type="SAM" id="Phobius"/>
    </source>
</evidence>
<dbReference type="RefSeq" id="WP_188368119.1">
    <property type="nucleotide sequence ID" value="NZ_BMDT01000009.1"/>
</dbReference>
<dbReference type="AlphaFoldDB" id="A0A917N4Y1"/>
<keyword evidence="1" id="KW-0472">Membrane</keyword>
<gene>
    <name evidence="2" type="ORF">GCM10011482_19440</name>
</gene>
<comment type="caution">
    <text evidence="2">The sequence shown here is derived from an EMBL/GenBank/DDBJ whole genome shotgun (WGS) entry which is preliminary data.</text>
</comment>
<evidence type="ECO:0000313" key="3">
    <source>
        <dbReference type="Proteomes" id="UP000622610"/>
    </source>
</evidence>
<reference evidence="2" key="1">
    <citation type="journal article" date="2014" name="Int. J. Syst. Evol. Microbiol.">
        <title>Complete genome sequence of Corynebacterium casei LMG S-19264T (=DSM 44701T), isolated from a smear-ripened cheese.</title>
        <authorList>
            <consortium name="US DOE Joint Genome Institute (JGI-PGF)"/>
            <person name="Walter F."/>
            <person name="Albersmeier A."/>
            <person name="Kalinowski J."/>
            <person name="Ruckert C."/>
        </authorList>
    </citation>
    <scope>NUCLEOTIDE SEQUENCE</scope>
    <source>
        <strain evidence="2">CCM 8433</strain>
    </source>
</reference>
<reference evidence="2" key="2">
    <citation type="submission" date="2020-09" db="EMBL/GenBank/DDBJ databases">
        <authorList>
            <person name="Sun Q."/>
            <person name="Sedlacek I."/>
        </authorList>
    </citation>
    <scope>NUCLEOTIDE SEQUENCE</scope>
    <source>
        <strain evidence="2">CCM 8433</strain>
    </source>
</reference>
<name>A0A917N4Y1_9ENTE</name>
<proteinExistence type="predicted"/>